<feature type="transmembrane region" description="Helical" evidence="2">
    <location>
        <begin position="237"/>
        <end position="254"/>
    </location>
</feature>
<feature type="transmembrane region" description="Helical" evidence="2">
    <location>
        <begin position="118"/>
        <end position="139"/>
    </location>
</feature>
<dbReference type="RefSeq" id="WP_250924039.1">
    <property type="nucleotide sequence ID" value="NZ_JAMQAW010000083.1"/>
</dbReference>
<feature type="region of interest" description="Disordered" evidence="1">
    <location>
        <begin position="1"/>
        <end position="32"/>
    </location>
</feature>
<dbReference type="InterPro" id="IPR051533">
    <property type="entry name" value="WaaL-like"/>
</dbReference>
<dbReference type="EMBL" id="JAMQAW010000083">
    <property type="protein sequence ID" value="MCM2393702.1"/>
    <property type="molecule type" value="Genomic_DNA"/>
</dbReference>
<dbReference type="PANTHER" id="PTHR37422">
    <property type="entry name" value="TEICHURONIC ACID BIOSYNTHESIS PROTEIN TUAE"/>
    <property type="match status" value="1"/>
</dbReference>
<feature type="transmembrane region" description="Helical" evidence="2">
    <location>
        <begin position="36"/>
        <end position="58"/>
    </location>
</feature>
<feature type="compositionally biased region" description="Gly residues" evidence="1">
    <location>
        <begin position="1"/>
        <end position="12"/>
    </location>
</feature>
<keyword evidence="2" id="KW-0812">Transmembrane</keyword>
<sequence>MGGESGRGGPSGGQDTANTAGTRPGAQPRPAGTPKAVGIVWGLLILNTLGSAGAKTIIPLPRSLIQMVTMGALVAAFALALTLNLRLRVRASAFVLLLTLLLVPSVISSMHLVSGFGALFRCTRLALFIGTLWLLGRWWDGGLTFVRHHIRMYFAVLGSVAAGAVISPGAAVPELYGGRLVGALWPLTPPQIGQYAAVIIGLTTLLVLGRRTDRASAVVVIVPSLVLLALTHTRTATLGLLIGLGLAISSLVLTSPAARRFFAWAVLCAVVAAVAFSSALQAWFLRGQSQENFSNLTGRAKVWDALLAAPRTTSEHLFGVGLGDKSFGGLPIDNSWLAVYHEQGLTGAAIVTAIFITLGGVALLRPPSLQRASAIFLISYCAIASYTEAGLGDASPYLLHLAVAASLLAAPAAATPLSTPAVPRRRLPRWARGSEVT</sequence>
<feature type="transmembrane region" description="Helical" evidence="2">
    <location>
        <begin position="92"/>
        <end position="112"/>
    </location>
</feature>
<keyword evidence="2" id="KW-0472">Membrane</keyword>
<feature type="transmembrane region" description="Helical" evidence="2">
    <location>
        <begin position="192"/>
        <end position="208"/>
    </location>
</feature>
<name>A0ABT0UYQ0_9ACTN</name>
<feature type="transmembrane region" description="Helical" evidence="2">
    <location>
        <begin position="372"/>
        <end position="391"/>
    </location>
</feature>
<evidence type="ECO:0000256" key="2">
    <source>
        <dbReference type="SAM" id="Phobius"/>
    </source>
</evidence>
<dbReference type="GO" id="GO:0016874">
    <property type="term" value="F:ligase activity"/>
    <property type="evidence" value="ECO:0007669"/>
    <property type="project" value="UniProtKB-KW"/>
</dbReference>
<dbReference type="PANTHER" id="PTHR37422:SF13">
    <property type="entry name" value="LIPOPOLYSACCHARIDE BIOSYNTHESIS PROTEIN PA4999-RELATED"/>
    <property type="match status" value="1"/>
</dbReference>
<feature type="transmembrane region" description="Helical" evidence="2">
    <location>
        <begin position="345"/>
        <end position="365"/>
    </location>
</feature>
<feature type="transmembrane region" description="Helical" evidence="2">
    <location>
        <begin position="215"/>
        <end position="231"/>
    </location>
</feature>
<keyword evidence="4" id="KW-1185">Reference proteome</keyword>
<dbReference type="Proteomes" id="UP001431429">
    <property type="component" value="Unassembled WGS sequence"/>
</dbReference>
<feature type="transmembrane region" description="Helical" evidence="2">
    <location>
        <begin position="261"/>
        <end position="284"/>
    </location>
</feature>
<feature type="transmembrane region" description="Helical" evidence="2">
    <location>
        <begin position="397"/>
        <end position="417"/>
    </location>
</feature>
<reference evidence="3" key="1">
    <citation type="submission" date="2022-06" db="EMBL/GenBank/DDBJ databases">
        <title>Genome public.</title>
        <authorList>
            <person name="Sun Q."/>
        </authorList>
    </citation>
    <scope>NUCLEOTIDE SEQUENCE</scope>
    <source>
        <strain evidence="3">CWNU-1</strain>
    </source>
</reference>
<keyword evidence="3" id="KW-0436">Ligase</keyword>
<feature type="transmembrane region" description="Helical" evidence="2">
    <location>
        <begin position="151"/>
        <end position="172"/>
    </location>
</feature>
<evidence type="ECO:0000256" key="1">
    <source>
        <dbReference type="SAM" id="MobiDB-lite"/>
    </source>
</evidence>
<comment type="caution">
    <text evidence="3">The sequence shown here is derived from an EMBL/GenBank/DDBJ whole genome shotgun (WGS) entry which is preliminary data.</text>
</comment>
<keyword evidence="2" id="KW-1133">Transmembrane helix</keyword>
<evidence type="ECO:0000313" key="3">
    <source>
        <dbReference type="EMBL" id="MCM2393702.1"/>
    </source>
</evidence>
<proteinExistence type="predicted"/>
<feature type="transmembrane region" description="Helical" evidence="2">
    <location>
        <begin position="64"/>
        <end position="85"/>
    </location>
</feature>
<gene>
    <name evidence="3" type="ORF">NBG84_36455</name>
</gene>
<organism evidence="3 4">
    <name type="scientific">Streptomyces albipurpureus</name>
    <dbReference type="NCBI Taxonomy" id="2897419"/>
    <lineage>
        <taxon>Bacteria</taxon>
        <taxon>Bacillati</taxon>
        <taxon>Actinomycetota</taxon>
        <taxon>Actinomycetes</taxon>
        <taxon>Kitasatosporales</taxon>
        <taxon>Streptomycetaceae</taxon>
        <taxon>Streptomyces</taxon>
    </lineage>
</organism>
<evidence type="ECO:0000313" key="4">
    <source>
        <dbReference type="Proteomes" id="UP001431429"/>
    </source>
</evidence>
<protein>
    <submittedName>
        <fullName evidence="3">O-antigen ligase domain-containing protein</fullName>
    </submittedName>
</protein>
<accession>A0ABT0UYQ0</accession>